<name>A0A9W9DMZ5_9AGAR</name>
<dbReference type="Proteomes" id="UP001150266">
    <property type="component" value="Unassembled WGS sequence"/>
</dbReference>
<organism evidence="5 6">
    <name type="scientific">Lentinula aciculospora</name>
    <dbReference type="NCBI Taxonomy" id="153920"/>
    <lineage>
        <taxon>Eukaryota</taxon>
        <taxon>Fungi</taxon>
        <taxon>Dikarya</taxon>
        <taxon>Basidiomycota</taxon>
        <taxon>Agaricomycotina</taxon>
        <taxon>Agaricomycetes</taxon>
        <taxon>Agaricomycetidae</taxon>
        <taxon>Agaricales</taxon>
        <taxon>Marasmiineae</taxon>
        <taxon>Omphalotaceae</taxon>
        <taxon>Lentinula</taxon>
    </lineage>
</organism>
<dbReference type="AlphaFoldDB" id="A0A9W9DMZ5"/>
<protein>
    <recommendedName>
        <fullName evidence="4">UBC core domain-containing protein</fullName>
    </recommendedName>
</protein>
<dbReference type="Gene3D" id="3.10.110.10">
    <property type="entry name" value="Ubiquitin Conjugating Enzyme"/>
    <property type="match status" value="1"/>
</dbReference>
<feature type="region of interest" description="Disordered" evidence="3">
    <location>
        <begin position="46"/>
        <end position="93"/>
    </location>
</feature>
<evidence type="ECO:0000256" key="1">
    <source>
        <dbReference type="ARBA" id="ARBA00022679"/>
    </source>
</evidence>
<evidence type="ECO:0000256" key="2">
    <source>
        <dbReference type="ARBA" id="ARBA00022786"/>
    </source>
</evidence>
<feature type="domain" description="UBC core" evidence="4">
    <location>
        <begin position="619"/>
        <end position="779"/>
    </location>
</feature>
<dbReference type="CDD" id="cd23810">
    <property type="entry name" value="UBCc_BIRC6"/>
    <property type="match status" value="1"/>
</dbReference>
<evidence type="ECO:0000256" key="3">
    <source>
        <dbReference type="SAM" id="MobiDB-lite"/>
    </source>
</evidence>
<gene>
    <name evidence="5" type="ORF">J3R30DRAFT_3478428</name>
</gene>
<sequence length="857" mass="95816">MNKEIQQLIDMGATVAQARAALNKYRDVMQAAEKFFEGEFENVVEDNSGRAHQPQSRATNRVEDVEMENEDDAGELEDDDDSDAYIDYDSDDDGGMPVNSGASKVNDPYAGIFFSKDRREEVIEIEEEPVFVSVPEIDQKVELMTQGRWMAGCAEGGEQSFLFSLYSQLSESQLSDLDGVCACPSGCGQTVKRKQSDFFAIYPKFSTYIKHLRNVVPQRCIKCQTEFCFACGEKFSQDARDSLWHCSNLQGVILGVGLFMIERLFEQQKEESEIREATERGTKRRKTRGINDDGSIGGSGKKKGGIGYAGELKEDSSGQAEAQANQLAKDSRIRALLAEVRDYLPFLQRSNGPYPSDYLPHPSSLTHLRRRFNLIAGELLRNDSLADMSDRHGLYFELLEWLETISSHESLCSMMPMPIMRNVSQQTVAKKTNTSSIRERKIIYEGSASPRELLEVIALQAQAALKGLESSKPHEELLPELSEEQKRKTIVSAKGKSRDDALPGGDLDETSKLYSFCRRLLATTVQIDRSLRELKGDEFVTRMHDSLPKAYTSASDSVYVDAGDTEEDAQKAYIKWATSSRFEYCDLTIPTTDDSEETLNYKHYFNNEIRMLANANIPKRSVAIAKELAILTTNLPVAWDSSIFLRVDDTRVDVIKCLITGPEGTPYHNGCYLFDVFLGANYNQSPPSVKYITTSGGKYRFNPNLYADGKVCLSLLGTWSGPGWVPFKSTLLQVLISIQSMILCEEPYLNEPAWASDAGTPQSKAYSANLRRMVVKTAMLNALQNPPEPFEEVIGTHFRLKARFMQKQLDEWLQEDDGRALVPDGAEYSGAGLNSSTSSPNGFKADIDALKDLLKEL</sequence>
<comment type="caution">
    <text evidence="5">The sequence shown here is derived from an EMBL/GenBank/DDBJ whole genome shotgun (WGS) entry which is preliminary data.</text>
</comment>
<dbReference type="GO" id="GO:0061631">
    <property type="term" value="F:ubiquitin conjugating enzyme activity"/>
    <property type="evidence" value="ECO:0007669"/>
    <property type="project" value="TreeGrafter"/>
</dbReference>
<reference evidence="5" key="1">
    <citation type="submission" date="2022-08" db="EMBL/GenBank/DDBJ databases">
        <title>A Global Phylogenomic Analysis of the Shiitake Genus Lentinula.</title>
        <authorList>
            <consortium name="DOE Joint Genome Institute"/>
            <person name="Sierra-Patev S."/>
            <person name="Min B."/>
            <person name="Naranjo-Ortiz M."/>
            <person name="Looney B."/>
            <person name="Konkel Z."/>
            <person name="Slot J.C."/>
            <person name="Sakamoto Y."/>
            <person name="Steenwyk J.L."/>
            <person name="Rokas A."/>
            <person name="Carro J."/>
            <person name="Camarero S."/>
            <person name="Ferreira P."/>
            <person name="Molpeceres G."/>
            <person name="Ruiz-Duenas F.J."/>
            <person name="Serrano A."/>
            <person name="Henrissat B."/>
            <person name="Drula E."/>
            <person name="Hughes K.W."/>
            <person name="Mata J.L."/>
            <person name="Ishikawa N.K."/>
            <person name="Vargas-Isla R."/>
            <person name="Ushijima S."/>
            <person name="Smith C.A."/>
            <person name="Ahrendt S."/>
            <person name="Andreopoulos W."/>
            <person name="He G."/>
            <person name="Labutti K."/>
            <person name="Lipzen A."/>
            <person name="Ng V."/>
            <person name="Riley R."/>
            <person name="Sandor L."/>
            <person name="Barry K."/>
            <person name="Martinez A.T."/>
            <person name="Xiao Y."/>
            <person name="Gibbons J.G."/>
            <person name="Terashima K."/>
            <person name="Grigoriev I.V."/>
            <person name="Hibbett D.S."/>
        </authorList>
    </citation>
    <scope>NUCLEOTIDE SEQUENCE</scope>
    <source>
        <strain evidence="5">JLM2183</strain>
    </source>
</reference>
<accession>A0A9W9DMZ5</accession>
<proteinExistence type="predicted"/>
<dbReference type="PANTHER" id="PTHR46116:SF15">
    <property type="entry name" value="(E3-INDEPENDENT) E2 UBIQUITIN-CONJUGATING ENZYME"/>
    <property type="match status" value="1"/>
</dbReference>
<dbReference type="PANTHER" id="PTHR46116">
    <property type="entry name" value="(E3-INDEPENDENT) E2 UBIQUITIN-CONJUGATING ENZYME"/>
    <property type="match status" value="1"/>
</dbReference>
<keyword evidence="2" id="KW-0833">Ubl conjugation pathway</keyword>
<dbReference type="SUPFAM" id="SSF54495">
    <property type="entry name" value="UBC-like"/>
    <property type="match status" value="1"/>
</dbReference>
<dbReference type="EMBL" id="JAOTPV010000009">
    <property type="protein sequence ID" value="KAJ4478043.1"/>
    <property type="molecule type" value="Genomic_DNA"/>
</dbReference>
<evidence type="ECO:0000259" key="4">
    <source>
        <dbReference type="PROSITE" id="PS50127"/>
    </source>
</evidence>
<feature type="region of interest" description="Disordered" evidence="3">
    <location>
        <begin position="271"/>
        <end position="302"/>
    </location>
</feature>
<evidence type="ECO:0000313" key="6">
    <source>
        <dbReference type="Proteomes" id="UP001150266"/>
    </source>
</evidence>
<dbReference type="SMART" id="SM00212">
    <property type="entry name" value="UBCc"/>
    <property type="match status" value="1"/>
</dbReference>
<keyword evidence="6" id="KW-1185">Reference proteome</keyword>
<dbReference type="InterPro" id="IPR000608">
    <property type="entry name" value="UBC"/>
</dbReference>
<feature type="compositionally biased region" description="Acidic residues" evidence="3">
    <location>
        <begin position="65"/>
        <end position="93"/>
    </location>
</feature>
<dbReference type="OrthoDB" id="47801at2759"/>
<evidence type="ECO:0000313" key="5">
    <source>
        <dbReference type="EMBL" id="KAJ4478043.1"/>
    </source>
</evidence>
<dbReference type="InterPro" id="IPR016135">
    <property type="entry name" value="UBQ-conjugating_enzyme/RWD"/>
</dbReference>
<feature type="region of interest" description="Disordered" evidence="3">
    <location>
        <begin position="476"/>
        <end position="504"/>
    </location>
</feature>
<dbReference type="PROSITE" id="PS50127">
    <property type="entry name" value="UBC_2"/>
    <property type="match status" value="1"/>
</dbReference>
<dbReference type="Pfam" id="PF00179">
    <property type="entry name" value="UQ_con"/>
    <property type="match status" value="1"/>
</dbReference>
<feature type="compositionally biased region" description="Basic and acidic residues" evidence="3">
    <location>
        <begin position="271"/>
        <end position="281"/>
    </location>
</feature>
<keyword evidence="1" id="KW-0808">Transferase</keyword>
<feature type="compositionally biased region" description="Basic and acidic residues" evidence="3">
    <location>
        <begin position="476"/>
        <end position="487"/>
    </location>
</feature>